<comment type="caution">
    <text evidence="1">The sequence shown here is derived from an EMBL/GenBank/DDBJ whole genome shotgun (WGS) entry which is preliminary data.</text>
</comment>
<proteinExistence type="predicted"/>
<reference evidence="2" key="1">
    <citation type="journal article" date="2024" name="Front. Bioeng. Biotechnol.">
        <title>Genome-scale model development and genomic sequencing of the oleaginous clade Lipomyces.</title>
        <authorList>
            <person name="Czajka J.J."/>
            <person name="Han Y."/>
            <person name="Kim J."/>
            <person name="Mondo S.J."/>
            <person name="Hofstad B.A."/>
            <person name="Robles A."/>
            <person name="Haridas S."/>
            <person name="Riley R."/>
            <person name="LaButti K."/>
            <person name="Pangilinan J."/>
            <person name="Andreopoulos W."/>
            <person name="Lipzen A."/>
            <person name="Yan J."/>
            <person name="Wang M."/>
            <person name="Ng V."/>
            <person name="Grigoriev I.V."/>
            <person name="Spatafora J.W."/>
            <person name="Magnuson J.K."/>
            <person name="Baker S.E."/>
            <person name="Pomraning K.R."/>
        </authorList>
    </citation>
    <scope>NUCLEOTIDE SEQUENCE [LARGE SCALE GENOMIC DNA]</scope>
    <source>
        <strain evidence="2">CBS 7786</strain>
    </source>
</reference>
<organism evidence="1 2">
    <name type="scientific">Lipomyces kononenkoae</name>
    <name type="common">Yeast</name>
    <dbReference type="NCBI Taxonomy" id="34357"/>
    <lineage>
        <taxon>Eukaryota</taxon>
        <taxon>Fungi</taxon>
        <taxon>Dikarya</taxon>
        <taxon>Ascomycota</taxon>
        <taxon>Saccharomycotina</taxon>
        <taxon>Lipomycetes</taxon>
        <taxon>Lipomycetales</taxon>
        <taxon>Lipomycetaceae</taxon>
        <taxon>Lipomyces</taxon>
    </lineage>
</organism>
<evidence type="ECO:0000313" key="2">
    <source>
        <dbReference type="Proteomes" id="UP001433508"/>
    </source>
</evidence>
<gene>
    <name evidence="1" type="ORF">V1525DRAFT_408201</name>
</gene>
<evidence type="ECO:0000313" key="1">
    <source>
        <dbReference type="EMBL" id="KAK9236071.1"/>
    </source>
</evidence>
<sequence length="158" mass="17897">MAGIRTKKPAKPTATSRHRNKLSSATTIKEPSDGLQMRVRREIDVGLGNASSPSSYVNPVLKSKTRSFGSLLKEIEKFESQKVEEQKNTIISRGLMGEGEITFTVDNKKKRRGMKDDNENRFEDGEEGRKRRDRDSGRTKQRFEGRRSASNNVLRKLG</sequence>
<accession>A0ACC3SWR9</accession>
<dbReference type="EMBL" id="MU971397">
    <property type="protein sequence ID" value="KAK9236071.1"/>
    <property type="molecule type" value="Genomic_DNA"/>
</dbReference>
<protein>
    <submittedName>
        <fullName evidence="1">Uncharacterized protein</fullName>
    </submittedName>
</protein>
<dbReference type="Proteomes" id="UP001433508">
    <property type="component" value="Unassembled WGS sequence"/>
</dbReference>
<keyword evidence="2" id="KW-1185">Reference proteome</keyword>
<name>A0ACC3SWR9_LIPKO</name>